<feature type="compositionally biased region" description="Low complexity" evidence="1">
    <location>
        <begin position="37"/>
        <end position="60"/>
    </location>
</feature>
<dbReference type="GeneID" id="25031035"/>
<dbReference type="OrthoDB" id="5414511at2759"/>
<feature type="compositionally biased region" description="Polar residues" evidence="1">
    <location>
        <begin position="100"/>
        <end position="117"/>
    </location>
</feature>
<dbReference type="HOGENOM" id="CLU_977140_0_0_1"/>
<sequence>MSFSLYDGLDSKTLDEIAEESAKAKEKEKSSEHLYETSPPSNSVESKSSSSKTTQTLSSLHFLPMVRRNKPNKKKNVNRLLNKAVPSSLTVLDNVHDIPSNDTSSINEATSFNISNESTEKKRPSSGLNHDTLVSSFKVEKLWSELYNPLNPTSYDIYKKSEYGKAVEHEWDLYVSQNPSLATEARNAGLAQSSQFGIGPPPALLKDTTINSIYSNASVPKSDQIPDSLIESPKYKPTKNYGKILLKKFGWNEGQGLGLSNQGIINPLQTKPSNGFDGVKGFKDGN</sequence>
<name>S9RKV6_SCHOY</name>
<proteinExistence type="predicted"/>
<dbReference type="EMBL" id="KE503206">
    <property type="protein sequence ID" value="EPX74574.1"/>
    <property type="molecule type" value="Genomic_DNA"/>
</dbReference>
<feature type="region of interest" description="Disordered" evidence="1">
    <location>
        <begin position="1"/>
        <end position="81"/>
    </location>
</feature>
<evidence type="ECO:0000313" key="4">
    <source>
        <dbReference type="Proteomes" id="UP000016088"/>
    </source>
</evidence>
<dbReference type="GO" id="GO:0003676">
    <property type="term" value="F:nucleic acid binding"/>
    <property type="evidence" value="ECO:0007669"/>
    <property type="project" value="InterPro"/>
</dbReference>
<protein>
    <submittedName>
        <fullName evidence="3">RNA-binding protein</fullName>
    </submittedName>
</protein>
<dbReference type="RefSeq" id="XP_013016005.1">
    <property type="nucleotide sequence ID" value="XM_013160551.1"/>
</dbReference>
<feature type="region of interest" description="Disordered" evidence="1">
    <location>
        <begin position="94"/>
        <end position="127"/>
    </location>
</feature>
<evidence type="ECO:0000256" key="1">
    <source>
        <dbReference type="SAM" id="MobiDB-lite"/>
    </source>
</evidence>
<gene>
    <name evidence="3" type="ORF">SOCG_02057</name>
</gene>
<accession>S9RKV6</accession>
<dbReference type="Pfam" id="PF01585">
    <property type="entry name" value="G-patch"/>
    <property type="match status" value="1"/>
</dbReference>
<feature type="compositionally biased region" description="Basic and acidic residues" evidence="1">
    <location>
        <begin position="9"/>
        <end position="35"/>
    </location>
</feature>
<reference evidence="3 4" key="1">
    <citation type="journal article" date="2011" name="Science">
        <title>Comparative functional genomics of the fission yeasts.</title>
        <authorList>
            <person name="Rhind N."/>
            <person name="Chen Z."/>
            <person name="Yassour M."/>
            <person name="Thompson D.A."/>
            <person name="Haas B.J."/>
            <person name="Habib N."/>
            <person name="Wapinski I."/>
            <person name="Roy S."/>
            <person name="Lin M.F."/>
            <person name="Heiman D.I."/>
            <person name="Young S.K."/>
            <person name="Furuya K."/>
            <person name="Guo Y."/>
            <person name="Pidoux A."/>
            <person name="Chen H.M."/>
            <person name="Robbertse B."/>
            <person name="Goldberg J.M."/>
            <person name="Aoki K."/>
            <person name="Bayne E.H."/>
            <person name="Berlin A.M."/>
            <person name="Desjardins C.A."/>
            <person name="Dobbs E."/>
            <person name="Dukaj L."/>
            <person name="Fan L."/>
            <person name="FitzGerald M.G."/>
            <person name="French C."/>
            <person name="Gujja S."/>
            <person name="Hansen K."/>
            <person name="Keifenheim D."/>
            <person name="Levin J.Z."/>
            <person name="Mosher R.A."/>
            <person name="Mueller C.A."/>
            <person name="Pfiffner J."/>
            <person name="Priest M."/>
            <person name="Russ C."/>
            <person name="Smialowska A."/>
            <person name="Swoboda P."/>
            <person name="Sykes S.M."/>
            <person name="Vaughn M."/>
            <person name="Vengrova S."/>
            <person name="Yoder R."/>
            <person name="Zeng Q."/>
            <person name="Allshire R."/>
            <person name="Baulcombe D."/>
            <person name="Birren B.W."/>
            <person name="Brown W."/>
            <person name="Ekwall K."/>
            <person name="Kellis M."/>
            <person name="Leatherwood J."/>
            <person name="Levin H."/>
            <person name="Margalit H."/>
            <person name="Martienssen R."/>
            <person name="Nieduszynski C.A."/>
            <person name="Spatafora J.W."/>
            <person name="Friedman N."/>
            <person name="Dalgaard J.Z."/>
            <person name="Baumann P."/>
            <person name="Niki H."/>
            <person name="Regev A."/>
            <person name="Nusbaum C."/>
        </authorList>
    </citation>
    <scope>NUCLEOTIDE SEQUENCE [LARGE SCALE GENOMIC DNA]</scope>
    <source>
        <strain evidence="4">yFS286</strain>
    </source>
</reference>
<evidence type="ECO:0000313" key="3">
    <source>
        <dbReference type="EMBL" id="EPX74574.1"/>
    </source>
</evidence>
<organism evidence="3 4">
    <name type="scientific">Schizosaccharomyces octosporus (strain yFS286)</name>
    <name type="common">Fission yeast</name>
    <name type="synonym">Octosporomyces octosporus</name>
    <dbReference type="NCBI Taxonomy" id="483514"/>
    <lineage>
        <taxon>Eukaryota</taxon>
        <taxon>Fungi</taxon>
        <taxon>Dikarya</taxon>
        <taxon>Ascomycota</taxon>
        <taxon>Taphrinomycotina</taxon>
        <taxon>Schizosaccharomycetes</taxon>
        <taxon>Schizosaccharomycetales</taxon>
        <taxon>Schizosaccharomycetaceae</taxon>
        <taxon>Schizosaccharomyces</taxon>
    </lineage>
</organism>
<dbReference type="AlphaFoldDB" id="S9RKV6"/>
<dbReference type="eggNOG" id="KOG0154">
    <property type="taxonomic scope" value="Eukaryota"/>
</dbReference>
<dbReference type="SMART" id="SM00443">
    <property type="entry name" value="G_patch"/>
    <property type="match status" value="1"/>
</dbReference>
<evidence type="ECO:0000259" key="2">
    <source>
        <dbReference type="PROSITE" id="PS50174"/>
    </source>
</evidence>
<dbReference type="VEuPathDB" id="FungiDB:SOCG_02057"/>
<dbReference type="Proteomes" id="UP000016088">
    <property type="component" value="Unassembled WGS sequence"/>
</dbReference>
<dbReference type="PROSITE" id="PS50174">
    <property type="entry name" value="G_PATCH"/>
    <property type="match status" value="1"/>
</dbReference>
<feature type="domain" description="G-patch" evidence="2">
    <location>
        <begin position="238"/>
        <end position="284"/>
    </location>
</feature>
<keyword evidence="4" id="KW-1185">Reference proteome</keyword>
<feature type="compositionally biased region" description="Basic residues" evidence="1">
    <location>
        <begin position="67"/>
        <end position="77"/>
    </location>
</feature>
<dbReference type="OMA" id="WSELYNP"/>
<dbReference type="InterPro" id="IPR000467">
    <property type="entry name" value="G_patch_dom"/>
</dbReference>